<dbReference type="AlphaFoldDB" id="C6H243"/>
<proteinExistence type="predicted"/>
<accession>C6H243</accession>
<name>C6H243_AJECH</name>
<reference evidence="3" key="1">
    <citation type="submission" date="2009-05" db="EMBL/GenBank/DDBJ databases">
        <title>The genome sequence of Ajellomyces capsulatus strain H143.</title>
        <authorList>
            <person name="Champion M."/>
            <person name="Cuomo C.A."/>
            <person name="Ma L.-J."/>
            <person name="Henn M.R."/>
            <person name="Sil A."/>
            <person name="Goldman B."/>
            <person name="Young S.K."/>
            <person name="Kodira C.D."/>
            <person name="Zeng Q."/>
            <person name="Koehrsen M."/>
            <person name="Alvarado L."/>
            <person name="Berlin A.M."/>
            <person name="Borenstein D."/>
            <person name="Chen Z."/>
            <person name="Engels R."/>
            <person name="Freedman E."/>
            <person name="Gellesch M."/>
            <person name="Goldberg J."/>
            <person name="Griggs A."/>
            <person name="Gujja S."/>
            <person name="Heiman D.I."/>
            <person name="Hepburn T.A."/>
            <person name="Howarth C."/>
            <person name="Jen D."/>
            <person name="Larson L."/>
            <person name="Lewis B."/>
            <person name="Mehta T."/>
            <person name="Park D."/>
            <person name="Pearson M."/>
            <person name="Roberts A."/>
            <person name="Saif S."/>
            <person name="Shea T.D."/>
            <person name="Shenoy N."/>
            <person name="Sisk P."/>
            <person name="Stolte C."/>
            <person name="Sykes S."/>
            <person name="Walk T."/>
            <person name="White J."/>
            <person name="Yandava C."/>
            <person name="Klein B."/>
            <person name="McEwen J.G."/>
            <person name="Puccia R."/>
            <person name="Goldman G.H."/>
            <person name="Felipe M.S."/>
            <person name="Nino-Vega G."/>
            <person name="San-Blas G."/>
            <person name="Taylor J.W."/>
            <person name="Mendoza L."/>
            <person name="Galagan J.E."/>
            <person name="Nusbaum C."/>
            <person name="Birren B.W."/>
        </authorList>
    </citation>
    <scope>NUCLEOTIDE SEQUENCE [LARGE SCALE GENOMIC DNA]</scope>
    <source>
        <strain evidence="3">H143</strain>
    </source>
</reference>
<dbReference type="HOGENOM" id="CLU_1864571_0_0_1"/>
<keyword evidence="2" id="KW-0808">Transferase</keyword>
<dbReference type="VEuPathDB" id="FungiDB:HCDG_00775"/>
<dbReference type="GO" id="GO:0016740">
    <property type="term" value="F:transferase activity"/>
    <property type="evidence" value="ECO:0007669"/>
    <property type="project" value="UniProtKB-KW"/>
</dbReference>
<protein>
    <submittedName>
        <fullName evidence="2">Phosphotransferase enzyme family protein</fullName>
    </submittedName>
</protein>
<evidence type="ECO:0000313" key="3">
    <source>
        <dbReference type="Proteomes" id="UP000002624"/>
    </source>
</evidence>
<gene>
    <name evidence="2" type="ORF">HCDG_00775</name>
</gene>
<feature type="region of interest" description="Disordered" evidence="1">
    <location>
        <begin position="1"/>
        <end position="21"/>
    </location>
</feature>
<dbReference type="EMBL" id="GG692419">
    <property type="protein sequence ID" value="EER45196.1"/>
    <property type="molecule type" value="Genomic_DNA"/>
</dbReference>
<evidence type="ECO:0000256" key="1">
    <source>
        <dbReference type="SAM" id="MobiDB-lite"/>
    </source>
</evidence>
<sequence>MPNAIMQRSTATSFSNTKGGDNTSLHNEIMEIHSQVPEMIKILKQMAVILKMITSESKEQYDADLQASATEDSITMDSSHIAGETLAELWSDLQWTTTNNWALELVILDWEKSGWYSSYWEYSLAVCALYWDDDWAL</sequence>
<organism evidence="2 3">
    <name type="scientific">Ajellomyces capsulatus (strain H143)</name>
    <name type="common">Darling's disease fungus</name>
    <name type="synonym">Histoplasma capsulatum</name>
    <dbReference type="NCBI Taxonomy" id="544712"/>
    <lineage>
        <taxon>Eukaryota</taxon>
        <taxon>Fungi</taxon>
        <taxon>Dikarya</taxon>
        <taxon>Ascomycota</taxon>
        <taxon>Pezizomycotina</taxon>
        <taxon>Eurotiomycetes</taxon>
        <taxon>Eurotiomycetidae</taxon>
        <taxon>Onygenales</taxon>
        <taxon>Ajellomycetaceae</taxon>
        <taxon>Histoplasma</taxon>
    </lineage>
</organism>
<evidence type="ECO:0000313" key="2">
    <source>
        <dbReference type="EMBL" id="EER45196.1"/>
    </source>
</evidence>
<dbReference type="Proteomes" id="UP000002624">
    <property type="component" value="Unassembled WGS sequence"/>
</dbReference>
<dbReference type="OrthoDB" id="10590283at2759"/>